<dbReference type="NCBIfam" id="TIGR01372">
    <property type="entry name" value="soxA"/>
    <property type="match status" value="1"/>
</dbReference>
<evidence type="ECO:0000259" key="6">
    <source>
        <dbReference type="Pfam" id="PF17806"/>
    </source>
</evidence>
<dbReference type="Pfam" id="PF01571">
    <property type="entry name" value="GCV_T"/>
    <property type="match status" value="1"/>
</dbReference>
<organism evidence="7 8">
    <name type="scientific">Phyllobacterium pellucidum</name>
    <dbReference type="NCBI Taxonomy" id="2740464"/>
    <lineage>
        <taxon>Bacteria</taxon>
        <taxon>Pseudomonadati</taxon>
        <taxon>Pseudomonadota</taxon>
        <taxon>Alphaproteobacteria</taxon>
        <taxon>Hyphomicrobiales</taxon>
        <taxon>Phyllobacteriaceae</taxon>
        <taxon>Phyllobacterium</taxon>
    </lineage>
</organism>
<dbReference type="Pfam" id="PF17806">
    <property type="entry name" value="SO_alpha_A3"/>
    <property type="match status" value="1"/>
</dbReference>
<dbReference type="InterPro" id="IPR041117">
    <property type="entry name" value="SoxA_A3"/>
</dbReference>
<protein>
    <submittedName>
        <fullName evidence="7">Sarcosine oxidase subunit alpha</fullName>
    </submittedName>
</protein>
<dbReference type="InterPro" id="IPR013977">
    <property type="entry name" value="GcvT_C"/>
</dbReference>
<dbReference type="Pfam" id="PF08669">
    <property type="entry name" value="GCV_T_C"/>
    <property type="match status" value="1"/>
</dbReference>
<keyword evidence="8" id="KW-1185">Reference proteome</keyword>
<dbReference type="Pfam" id="PF07992">
    <property type="entry name" value="Pyr_redox_2"/>
    <property type="match status" value="1"/>
</dbReference>
<dbReference type="InterPro" id="IPR042204">
    <property type="entry name" value="2Fe-2S-bd_N"/>
</dbReference>
<dbReference type="PRINTS" id="PR00411">
    <property type="entry name" value="PNDRDTASEI"/>
</dbReference>
<dbReference type="SUPFAM" id="SSF101790">
    <property type="entry name" value="Aminomethyltransferase beta-barrel domain"/>
    <property type="match status" value="1"/>
</dbReference>
<dbReference type="InterPro" id="IPR029043">
    <property type="entry name" value="GcvT/YgfZ_C"/>
</dbReference>
<sequence length="1003" mass="108203">MTNQVHSGSNRISGAGRLTPAKTVRFTFDGQSLTGLEGDTLASALLANGIHLVGRSFKYHRPRGILSAGSEEPNALVDIERDKSRKQPNVRATVQEIYDGLKVKSQNRWPSLTFDVGAINDVFSPMLPAGFYYKTFMWPKFAWKTIYEPKIRAAAGLGVVPGEPDTDRYSNRFAHCDVLVVGAGAAGLAAALSAAATGATVILCDEQPEVGGALRYESDVTIDGAPGYEWATATIARLRAMDNVTVLTRTTAFGYYAQNFVGLAERISDHLSTPAAEMPRERLWQIRAKKVVLATGAIERHMVFANNDRPGVMLASAARMFLNHYGVAIGRKVGVYTANDSAYAAAIDLKRAGIDVPIIVDTRDNPKSAIVEEARSLGIEVLPGHAVFSAGGKRRVSSMLIKPNRGGSERKVAVDAVIVSAGWTPSVHLFSQSRGKVAWDAANERFLPGTYAQDCLSVGACNGTDGLQDVINEAIAAGGSSAEQAGFAGKGTPVSLTATGSASWIGGMIGSAAGAGPDTTVKAFVDFQNDVTAKDVRLAVREGMHSIEHVKRFTTNGMATDQGKTSNLHGLAIAAEALNKPIPAVGLTTFRAPFTPVTFGTIVNHARHDLFDPTRRTPMHAWHAAQGAAFEDVGQWKRAWYYPQAGEDMHAAVNRECVAVRTEAGIFDASTLGKIEVVGPDAAKFLELLYTNPWEKLGVGRLRYGIMLREDGFIYDDGVVGRLAEDRFHVTTTTGGAPRVMNHMEDYLQTEFPHLDVWLTSTTEQWGVIAVQGPRSREIIAPLVEGIDMSNEAMPHMSVREGKICGVPTRLFRMSFTGETGYEINVPADYGQAVWEAIYERGKPLGLTPYGTEAMHILRAEKGYIIVGQDTDGTVTPQDAGLTWAIGKNKTDYVGIRGLLRRDLVTPGRKQLVGLKTVDPKVVLEEGAQIVANPNQPVPMTMIGHVTSSYWSENCGRSIALALVIDGTKRLGETLYVPMPNGVIEVEVTGTVFFDEKGERLNG</sequence>
<dbReference type="Gene3D" id="1.10.10.1100">
    <property type="entry name" value="BFD-like [2Fe-2S]-binding domain"/>
    <property type="match status" value="1"/>
</dbReference>
<accession>A0A849VWH7</accession>
<dbReference type="Pfam" id="PF13510">
    <property type="entry name" value="Fer2_4"/>
    <property type="match status" value="1"/>
</dbReference>
<evidence type="ECO:0000259" key="5">
    <source>
        <dbReference type="Pfam" id="PF08669"/>
    </source>
</evidence>
<dbReference type="InterPro" id="IPR006277">
    <property type="entry name" value="Sarcosine_oxidase_asu"/>
</dbReference>
<dbReference type="InterPro" id="IPR028896">
    <property type="entry name" value="GcvT/YgfZ/DmdA"/>
</dbReference>
<dbReference type="InterPro" id="IPR036188">
    <property type="entry name" value="FAD/NAD-bd_sf"/>
</dbReference>
<name>A0A849VWH7_9HYPH</name>
<dbReference type="RefSeq" id="WP_113280905.1">
    <property type="nucleotide sequence ID" value="NZ_JABUMX010000002.1"/>
</dbReference>
<dbReference type="InterPro" id="IPR041854">
    <property type="entry name" value="BFD-like_2Fe2S-bd_dom_sf"/>
</dbReference>
<dbReference type="GO" id="GO:0046653">
    <property type="term" value="P:tetrahydrofolate metabolic process"/>
    <property type="evidence" value="ECO:0007669"/>
    <property type="project" value="InterPro"/>
</dbReference>
<reference evidence="7 8" key="1">
    <citation type="submission" date="2020-05" db="EMBL/GenBank/DDBJ databases">
        <authorList>
            <person name="Kim M.K."/>
        </authorList>
    </citation>
    <scope>NUCLEOTIDE SEQUENCE [LARGE SCALE GENOMIC DNA]</scope>
    <source>
        <strain evidence="7 8">BT25</strain>
    </source>
</reference>
<dbReference type="PIRSF" id="PIRSF037980">
    <property type="entry name" value="SoxA"/>
    <property type="match status" value="1"/>
</dbReference>
<evidence type="ECO:0000259" key="3">
    <source>
        <dbReference type="Pfam" id="PF01571"/>
    </source>
</evidence>
<dbReference type="Gene3D" id="3.50.50.60">
    <property type="entry name" value="FAD/NAD(P)-binding domain"/>
    <property type="match status" value="2"/>
</dbReference>
<comment type="caution">
    <text evidence="7">The sequence shown here is derived from an EMBL/GenBank/DDBJ whole genome shotgun (WGS) entry which is preliminary data.</text>
</comment>
<evidence type="ECO:0000313" key="7">
    <source>
        <dbReference type="EMBL" id="NTS32193.1"/>
    </source>
</evidence>
<dbReference type="InterPro" id="IPR027266">
    <property type="entry name" value="TrmE/GcvT-like"/>
</dbReference>
<dbReference type="PRINTS" id="PR00368">
    <property type="entry name" value="FADPNR"/>
</dbReference>
<gene>
    <name evidence="7" type="ORF">HQ945_13090</name>
</gene>
<dbReference type="GO" id="GO:0008115">
    <property type="term" value="F:sarcosine oxidase activity"/>
    <property type="evidence" value="ECO:0007669"/>
    <property type="project" value="InterPro"/>
</dbReference>
<evidence type="ECO:0000256" key="1">
    <source>
        <dbReference type="ARBA" id="ARBA00008609"/>
    </source>
</evidence>
<dbReference type="InterPro" id="IPR023753">
    <property type="entry name" value="FAD/NAD-binding_dom"/>
</dbReference>
<dbReference type="Gene3D" id="3.10.20.440">
    <property type="entry name" value="2Fe-2S iron-sulphur cluster binding domain, sarcosine oxidase, alpha subunit, N-terminal domain"/>
    <property type="match status" value="1"/>
</dbReference>
<feature type="domain" description="GCVT N-terminal" evidence="3">
    <location>
        <begin position="619"/>
        <end position="890"/>
    </location>
</feature>
<dbReference type="EMBL" id="JABUMX010000002">
    <property type="protein sequence ID" value="NTS32193.1"/>
    <property type="molecule type" value="Genomic_DNA"/>
</dbReference>
<dbReference type="SUPFAM" id="SSF103025">
    <property type="entry name" value="Folate-binding domain"/>
    <property type="match status" value="1"/>
</dbReference>
<feature type="domain" description="FAD/NAD(P)-binding" evidence="4">
    <location>
        <begin position="177"/>
        <end position="439"/>
    </location>
</feature>
<evidence type="ECO:0000259" key="4">
    <source>
        <dbReference type="Pfam" id="PF07992"/>
    </source>
</evidence>
<comment type="similarity">
    <text evidence="1">Belongs to the GcvT family.</text>
</comment>
<dbReference type="PANTHER" id="PTHR43757:SF2">
    <property type="entry name" value="AMINOMETHYLTRANSFERASE, MITOCHONDRIAL"/>
    <property type="match status" value="1"/>
</dbReference>
<dbReference type="InterPro" id="IPR006222">
    <property type="entry name" value="GCVT_N"/>
</dbReference>
<dbReference type="PANTHER" id="PTHR43757">
    <property type="entry name" value="AMINOMETHYLTRANSFERASE"/>
    <property type="match status" value="1"/>
</dbReference>
<keyword evidence="2" id="KW-0560">Oxidoreductase</keyword>
<dbReference type="SUPFAM" id="SSF51905">
    <property type="entry name" value="FAD/NAD(P)-binding domain"/>
    <property type="match status" value="1"/>
</dbReference>
<feature type="domain" description="SoxA A3" evidence="6">
    <location>
        <begin position="522"/>
        <end position="602"/>
    </location>
</feature>
<feature type="domain" description="Aminomethyltransferase C-terminal" evidence="5">
    <location>
        <begin position="910"/>
        <end position="995"/>
    </location>
</feature>
<evidence type="ECO:0000313" key="8">
    <source>
        <dbReference type="Proteomes" id="UP000550508"/>
    </source>
</evidence>
<evidence type="ECO:0000256" key="2">
    <source>
        <dbReference type="ARBA" id="ARBA00023002"/>
    </source>
</evidence>
<dbReference type="Proteomes" id="UP000550508">
    <property type="component" value="Unassembled WGS sequence"/>
</dbReference>
<proteinExistence type="inferred from homology"/>
<dbReference type="AlphaFoldDB" id="A0A849VWH7"/>
<dbReference type="Gene3D" id="3.30.1360.120">
    <property type="entry name" value="Probable tRNA modification gtpase trme, domain 1"/>
    <property type="match status" value="1"/>
</dbReference>